<keyword evidence="2" id="KW-1185">Reference proteome</keyword>
<gene>
    <name evidence="1" type="ORF">IRZ65_23015</name>
</gene>
<proteinExistence type="predicted"/>
<protein>
    <recommendedName>
        <fullName evidence="3">DUF3987 domain-containing protein</fullName>
    </recommendedName>
</protein>
<dbReference type="Proteomes" id="UP000626180">
    <property type="component" value="Unassembled WGS sequence"/>
</dbReference>
<organism evidence="1 2">
    <name type="scientific">Pseudomonas luteola</name>
    <dbReference type="NCBI Taxonomy" id="47886"/>
    <lineage>
        <taxon>Bacteria</taxon>
        <taxon>Pseudomonadati</taxon>
        <taxon>Pseudomonadota</taxon>
        <taxon>Gammaproteobacteria</taxon>
        <taxon>Pseudomonadales</taxon>
        <taxon>Pseudomonadaceae</taxon>
        <taxon>Pseudomonas</taxon>
    </lineage>
</organism>
<evidence type="ECO:0008006" key="3">
    <source>
        <dbReference type="Google" id="ProtNLM"/>
    </source>
</evidence>
<evidence type="ECO:0000313" key="1">
    <source>
        <dbReference type="EMBL" id="MBF8643538.1"/>
    </source>
</evidence>
<name>A0ABS0FT18_PSELU</name>
<comment type="caution">
    <text evidence="1">The sequence shown here is derived from an EMBL/GenBank/DDBJ whole genome shotgun (WGS) entry which is preliminary data.</text>
</comment>
<dbReference type="EMBL" id="JADMCD010000018">
    <property type="protein sequence ID" value="MBF8643538.1"/>
    <property type="molecule type" value="Genomic_DNA"/>
</dbReference>
<reference evidence="1 2" key="1">
    <citation type="submission" date="2020-10" db="EMBL/GenBank/DDBJ databases">
        <title>Genome sequences of Pseudomonas isolates.</title>
        <authorList>
            <person name="Wessels L."/>
            <person name="Reich F."/>
            <person name="Hammerl J."/>
        </authorList>
    </citation>
    <scope>NUCLEOTIDE SEQUENCE [LARGE SCALE GENOMIC DNA]</scope>
    <source>
        <strain evidence="1 2">20-MO00624-0</strain>
    </source>
</reference>
<accession>A0ABS0FT18</accession>
<sequence length="194" mass="21388">MPVAESFAAIVALIGQFRSEKASQEQAGFGEFMEWLTKINHEEIKDLLLLNTKATIGIKAILNQDRNIVLDQLQRIDGALASFSSKFDGFSDLATALKPSSSLSKQAISILIQFENSKASKASKALEMKMLGGCLYQFLDGEGGQIDIDEQRFVEDDFKTLVELGLLRHDYNSKGSNLYIFTRQGASLVSEVSL</sequence>
<evidence type="ECO:0000313" key="2">
    <source>
        <dbReference type="Proteomes" id="UP000626180"/>
    </source>
</evidence>
<dbReference type="RefSeq" id="WP_083603008.1">
    <property type="nucleotide sequence ID" value="NZ_CP069262.1"/>
</dbReference>